<proteinExistence type="predicted"/>
<dbReference type="AlphaFoldDB" id="I7ZZ62"/>
<accession>I7ZZ62</accession>
<evidence type="ECO:0000313" key="1">
    <source>
        <dbReference type="EMBL" id="EIT77639.1"/>
    </source>
</evidence>
<name>I7ZZ62_ASPO3</name>
<protein>
    <submittedName>
        <fullName evidence="1">C2H2 type zinc finger domain protein</fullName>
    </submittedName>
</protein>
<dbReference type="HOGENOM" id="CLU_109867_0_0_1"/>
<sequence>MALFLAKGNSSTDISLRHQLSADDSYTLVTLVRTCRASGMFHYLKMIEQYSPATPLAMIWVNVEEIKRFGLALYKVCRLSNLAVTAKKSRNTRQDLLGLADLNFCIPDSDRIWGAPAVMDEQDRQLLIALVERRDNSDQKVWISNATRILYDDQVDFEWA</sequence>
<reference evidence="2" key="2">
    <citation type="submission" date="2012-06" db="EMBL/GenBank/DDBJ databases">
        <title>Comparative genomic analyses of Aspergillus oryzae 3.042 and A. oryzae RIB40 for soy-sauce fermentation.</title>
        <authorList>
            <person name="Zhao G."/>
            <person name="Hou L."/>
            <person name="Wang C."/>
            <person name="Cao X."/>
        </authorList>
    </citation>
    <scope>NUCLEOTIDE SEQUENCE [LARGE SCALE GENOMIC DNA]</scope>
    <source>
        <strain evidence="2">3.042</strain>
    </source>
</reference>
<comment type="caution">
    <text evidence="1">The sequence shown here is derived from an EMBL/GenBank/DDBJ whole genome shotgun (WGS) entry which is preliminary data.</text>
</comment>
<gene>
    <name evidence="1" type="ORF">Ao3042_06164</name>
</gene>
<reference evidence="1 2" key="1">
    <citation type="journal article" date="2012" name="Eukaryot. Cell">
        <title>Draft genome sequence of Aspergillus oryzae strain 3.042.</title>
        <authorList>
            <person name="Zhao G."/>
            <person name="Yao Y."/>
            <person name="Qi W."/>
            <person name="Wang C."/>
            <person name="Hou L."/>
            <person name="Zeng B."/>
            <person name="Cao X."/>
        </authorList>
    </citation>
    <scope>NUCLEOTIDE SEQUENCE [LARGE SCALE GENOMIC DNA]</scope>
    <source>
        <strain evidence="1 2">3.042</strain>
    </source>
</reference>
<dbReference type="Proteomes" id="UP000002812">
    <property type="component" value="Unassembled WGS sequence"/>
</dbReference>
<organism evidence="1 2">
    <name type="scientific">Aspergillus oryzae (strain 3.042)</name>
    <name type="common">Yellow koji mold</name>
    <dbReference type="NCBI Taxonomy" id="1160506"/>
    <lineage>
        <taxon>Eukaryota</taxon>
        <taxon>Fungi</taxon>
        <taxon>Dikarya</taxon>
        <taxon>Ascomycota</taxon>
        <taxon>Pezizomycotina</taxon>
        <taxon>Eurotiomycetes</taxon>
        <taxon>Eurotiomycetidae</taxon>
        <taxon>Eurotiales</taxon>
        <taxon>Aspergillaceae</taxon>
        <taxon>Aspergillus</taxon>
        <taxon>Aspergillus subgen. Circumdati</taxon>
    </lineage>
</organism>
<evidence type="ECO:0000313" key="2">
    <source>
        <dbReference type="Proteomes" id="UP000002812"/>
    </source>
</evidence>
<dbReference type="EMBL" id="AKHY01000146">
    <property type="protein sequence ID" value="EIT77639.1"/>
    <property type="molecule type" value="Genomic_DNA"/>
</dbReference>